<feature type="compositionally biased region" description="Acidic residues" evidence="1">
    <location>
        <begin position="1"/>
        <end position="14"/>
    </location>
</feature>
<name>A0A2Z6NMQ3_TRISU</name>
<dbReference type="AlphaFoldDB" id="A0A2Z6NMQ3"/>
<proteinExistence type="predicted"/>
<feature type="region of interest" description="Disordered" evidence="1">
    <location>
        <begin position="1"/>
        <end position="68"/>
    </location>
</feature>
<evidence type="ECO:0008006" key="4">
    <source>
        <dbReference type="Google" id="ProtNLM"/>
    </source>
</evidence>
<dbReference type="OrthoDB" id="1435840at2759"/>
<reference evidence="3" key="1">
    <citation type="journal article" date="2017" name="Front. Plant Sci.">
        <title>Climate Clever Clovers: New Paradigm to Reduce the Environmental Footprint of Ruminants by Breeding Low Methanogenic Forages Utilizing Haplotype Variation.</title>
        <authorList>
            <person name="Kaur P."/>
            <person name="Appels R."/>
            <person name="Bayer P.E."/>
            <person name="Keeble-Gagnere G."/>
            <person name="Wang J."/>
            <person name="Hirakawa H."/>
            <person name="Shirasawa K."/>
            <person name="Vercoe P."/>
            <person name="Stefanova K."/>
            <person name="Durmic Z."/>
            <person name="Nichols P."/>
            <person name="Revell C."/>
            <person name="Isobe S.N."/>
            <person name="Edwards D."/>
            <person name="Erskine W."/>
        </authorList>
    </citation>
    <scope>NUCLEOTIDE SEQUENCE [LARGE SCALE GENOMIC DNA]</scope>
    <source>
        <strain evidence="3">cv. Daliak</strain>
    </source>
</reference>
<protein>
    <recommendedName>
        <fullName evidence="4">FAR1 domain-containing protein</fullName>
    </recommendedName>
</protein>
<gene>
    <name evidence="2" type="ORF">TSUD_276270</name>
</gene>
<keyword evidence="3" id="KW-1185">Reference proteome</keyword>
<organism evidence="2 3">
    <name type="scientific">Trifolium subterraneum</name>
    <name type="common">Subterranean clover</name>
    <dbReference type="NCBI Taxonomy" id="3900"/>
    <lineage>
        <taxon>Eukaryota</taxon>
        <taxon>Viridiplantae</taxon>
        <taxon>Streptophyta</taxon>
        <taxon>Embryophyta</taxon>
        <taxon>Tracheophyta</taxon>
        <taxon>Spermatophyta</taxon>
        <taxon>Magnoliopsida</taxon>
        <taxon>eudicotyledons</taxon>
        <taxon>Gunneridae</taxon>
        <taxon>Pentapetalae</taxon>
        <taxon>rosids</taxon>
        <taxon>fabids</taxon>
        <taxon>Fabales</taxon>
        <taxon>Fabaceae</taxon>
        <taxon>Papilionoideae</taxon>
        <taxon>50 kb inversion clade</taxon>
        <taxon>NPAAA clade</taxon>
        <taxon>Hologalegina</taxon>
        <taxon>IRL clade</taxon>
        <taxon>Trifolieae</taxon>
        <taxon>Trifolium</taxon>
    </lineage>
</organism>
<dbReference type="Proteomes" id="UP000242715">
    <property type="component" value="Unassembled WGS sequence"/>
</dbReference>
<evidence type="ECO:0000313" key="3">
    <source>
        <dbReference type="Proteomes" id="UP000242715"/>
    </source>
</evidence>
<sequence length="157" mass="17428">MVDYEESADVDVDLNEVCSSNGHTSDDEDNTYSVSSGHESSDDGDVSGHDHDGDDDAGNAHEFADDPVIRETTVRINSMTSDEIRAKDFGSIEEAYDFYYQYGRCKGFSVRKSDEKKKKMPDGSKITVIIFGAALVSDETTYTYKWALNCFLECIGI</sequence>
<feature type="compositionally biased region" description="Basic and acidic residues" evidence="1">
    <location>
        <begin position="46"/>
        <end position="68"/>
    </location>
</feature>
<dbReference type="PANTHER" id="PTHR47718">
    <property type="entry name" value="OS01G0519700 PROTEIN"/>
    <property type="match status" value="1"/>
</dbReference>
<accession>A0A2Z6NMQ3</accession>
<dbReference type="EMBL" id="DF973689">
    <property type="protein sequence ID" value="GAU37810.1"/>
    <property type="molecule type" value="Genomic_DNA"/>
</dbReference>
<evidence type="ECO:0000256" key="1">
    <source>
        <dbReference type="SAM" id="MobiDB-lite"/>
    </source>
</evidence>
<evidence type="ECO:0000313" key="2">
    <source>
        <dbReference type="EMBL" id="GAU37810.1"/>
    </source>
</evidence>